<organism evidence="4 5">
    <name type="scientific">Dermatophagoides farinae</name>
    <name type="common">American house dust mite</name>
    <dbReference type="NCBI Taxonomy" id="6954"/>
    <lineage>
        <taxon>Eukaryota</taxon>
        <taxon>Metazoa</taxon>
        <taxon>Ecdysozoa</taxon>
        <taxon>Arthropoda</taxon>
        <taxon>Chelicerata</taxon>
        <taxon>Arachnida</taxon>
        <taxon>Acari</taxon>
        <taxon>Acariformes</taxon>
        <taxon>Sarcoptiformes</taxon>
        <taxon>Astigmata</taxon>
        <taxon>Psoroptidia</taxon>
        <taxon>Analgoidea</taxon>
        <taxon>Pyroglyphidae</taxon>
        <taxon>Dermatophagoidinae</taxon>
        <taxon>Dermatophagoides</taxon>
    </lineage>
</organism>
<reference evidence="4" key="1">
    <citation type="submission" date="2013-05" db="EMBL/GenBank/DDBJ databases">
        <authorList>
            <person name="Yim A.K.Y."/>
            <person name="Chan T.F."/>
            <person name="Ji K.M."/>
            <person name="Liu X.Y."/>
            <person name="Zhou J.W."/>
            <person name="Li R.Q."/>
            <person name="Yang K.Y."/>
            <person name="Li J."/>
            <person name="Li M."/>
            <person name="Law P.T.W."/>
            <person name="Wu Y.L."/>
            <person name="Cai Z.L."/>
            <person name="Qin H."/>
            <person name="Bao Y."/>
            <person name="Leung R.K.K."/>
            <person name="Ng P.K.S."/>
            <person name="Zou J."/>
            <person name="Zhong X.J."/>
            <person name="Ran P.X."/>
            <person name="Zhong N.S."/>
            <person name="Liu Z.G."/>
            <person name="Tsui S.K.W."/>
        </authorList>
    </citation>
    <scope>NUCLEOTIDE SEQUENCE</scope>
    <source>
        <strain evidence="4">Derf</strain>
        <tissue evidence="4">Whole organism</tissue>
    </source>
</reference>
<name>A0A922L3I8_DERFA</name>
<feature type="region of interest" description="Disordered" evidence="3">
    <location>
        <begin position="1"/>
        <end position="39"/>
    </location>
</feature>
<protein>
    <submittedName>
        <fullName evidence="4">Uncharacterized protein</fullName>
    </submittedName>
</protein>
<comment type="caution">
    <text evidence="4">The sequence shown here is derived from an EMBL/GenBank/DDBJ whole genome shotgun (WGS) entry which is preliminary data.</text>
</comment>
<dbReference type="AlphaFoldDB" id="A0A922L3I8"/>
<evidence type="ECO:0000256" key="3">
    <source>
        <dbReference type="SAM" id="MobiDB-lite"/>
    </source>
</evidence>
<gene>
    <name evidence="4" type="ORF">DERF_007330</name>
</gene>
<evidence type="ECO:0000313" key="4">
    <source>
        <dbReference type="EMBL" id="KAH9516596.1"/>
    </source>
</evidence>
<dbReference type="InterPro" id="IPR036574">
    <property type="entry name" value="Scorpion_toxin-like_sf"/>
</dbReference>
<keyword evidence="2" id="KW-0964">Secreted</keyword>
<dbReference type="InterPro" id="IPR002061">
    <property type="entry name" value="Scorpion_toxinL/defensin"/>
</dbReference>
<evidence type="ECO:0000256" key="2">
    <source>
        <dbReference type="ARBA" id="ARBA00022525"/>
    </source>
</evidence>
<dbReference type="EMBL" id="ASGP02000003">
    <property type="protein sequence ID" value="KAH9516596.1"/>
    <property type="molecule type" value="Genomic_DNA"/>
</dbReference>
<comment type="subcellular location">
    <subcellularLocation>
        <location evidence="1">Secreted</location>
    </subcellularLocation>
</comment>
<reference evidence="4" key="2">
    <citation type="journal article" date="2022" name="Res Sq">
        <title>Comparative Genomics Reveals Insights into the Divergent Evolution of Astigmatic Mites and Household Pest Adaptations.</title>
        <authorList>
            <person name="Xiong Q."/>
            <person name="Wan A.T.-Y."/>
            <person name="Liu X.-Y."/>
            <person name="Fung C.S.-H."/>
            <person name="Xiao X."/>
            <person name="Malainual N."/>
            <person name="Hou J."/>
            <person name="Wang L."/>
            <person name="Wang M."/>
            <person name="Yang K."/>
            <person name="Cui Y."/>
            <person name="Leung E."/>
            <person name="Nong W."/>
            <person name="Shin S.-K."/>
            <person name="Au S."/>
            <person name="Jeong K.Y."/>
            <person name="Chew F.T."/>
            <person name="Hui J."/>
            <person name="Leung T.F."/>
            <person name="Tungtrongchitr A."/>
            <person name="Zhong N."/>
            <person name="Liu Z."/>
            <person name="Tsui S."/>
        </authorList>
    </citation>
    <scope>NUCLEOTIDE SEQUENCE</scope>
    <source>
        <strain evidence="4">Derf</strain>
        <tissue evidence="4">Whole organism</tissue>
    </source>
</reference>
<dbReference type="GO" id="GO:0019871">
    <property type="term" value="F:sodium channel inhibitor activity"/>
    <property type="evidence" value="ECO:0007669"/>
    <property type="project" value="InterPro"/>
</dbReference>
<proteinExistence type="predicted"/>
<feature type="compositionally biased region" description="Low complexity" evidence="3">
    <location>
        <begin position="18"/>
        <end position="30"/>
    </location>
</feature>
<evidence type="ECO:0000256" key="1">
    <source>
        <dbReference type="ARBA" id="ARBA00004613"/>
    </source>
</evidence>
<accession>A0A922L3I8</accession>
<dbReference type="Proteomes" id="UP000790347">
    <property type="component" value="Unassembled WGS sequence"/>
</dbReference>
<keyword evidence="5" id="KW-1185">Reference proteome</keyword>
<dbReference type="GO" id="GO:0005576">
    <property type="term" value="C:extracellular region"/>
    <property type="evidence" value="ECO:0007669"/>
    <property type="project" value="UniProtKB-SubCell"/>
</dbReference>
<sequence>MVRSIKCKTTGRYEKKTTTTTTTTTTKPWTYPTPPHPQPPAKCIQRWCNRRCQELGYKVGRCQFLRPPHVACICYGFLPSMNKSECKSNDSNNRQLSSSSSPLFYSYYLYHSIDKDINDLFEIELDFI</sequence>
<dbReference type="SUPFAM" id="SSF57095">
    <property type="entry name" value="Scorpion toxin-like"/>
    <property type="match status" value="1"/>
</dbReference>
<dbReference type="Pfam" id="PF00537">
    <property type="entry name" value="Toxin_3"/>
    <property type="match status" value="1"/>
</dbReference>
<evidence type="ECO:0000313" key="5">
    <source>
        <dbReference type="Proteomes" id="UP000790347"/>
    </source>
</evidence>